<dbReference type="Gene3D" id="3.20.20.150">
    <property type="entry name" value="Divalent-metal-dependent TIM barrel enzymes"/>
    <property type="match status" value="1"/>
</dbReference>
<evidence type="ECO:0000259" key="2">
    <source>
        <dbReference type="Pfam" id="PF01261"/>
    </source>
</evidence>
<dbReference type="SUPFAM" id="SSF51658">
    <property type="entry name" value="Xylose isomerase-like"/>
    <property type="match status" value="1"/>
</dbReference>
<proteinExistence type="predicted"/>
<dbReference type="AlphaFoldDB" id="A0A6N2X6V7"/>
<gene>
    <name evidence="3" type="ORF">CBLFYP116_04502</name>
</gene>
<name>A0A6N2X6V7_9FIRM</name>
<keyword evidence="1 3" id="KW-0413">Isomerase</keyword>
<dbReference type="GeneID" id="23113748"/>
<sequence length="280" mass="31408">MSRLFKIGATAAMGAPDGSPFPISVTDYTQTADWLKYNGFDTMEVHIRAPQMIDGPKLQEHCLRIGMEISSIGTGMAYGMEGLSLTSSDEQIRRRAVTRLKDQLDLGRILACPVIIGSMRGLIETGETFSLINKRMTDAMKELAEYAEKTDGELVIEAIDRFETNYLRTAQDVLELIEDVGSTRVKVHLDTFHMNLEEQDWRRAILSCKGRLGHVHVADNSRNYPGWGLIDFRQIMSLLLEIGYDRSLTLECFPVPDGETALRRGLKHLDGLMEAMSCSM</sequence>
<evidence type="ECO:0000313" key="3">
    <source>
        <dbReference type="EMBL" id="VYT49855.1"/>
    </source>
</evidence>
<evidence type="ECO:0000256" key="1">
    <source>
        <dbReference type="ARBA" id="ARBA00023235"/>
    </source>
</evidence>
<dbReference type="InterPro" id="IPR013022">
    <property type="entry name" value="Xyl_isomerase-like_TIM-brl"/>
</dbReference>
<dbReference type="InterPro" id="IPR050417">
    <property type="entry name" value="Sugar_Epim/Isomerase"/>
</dbReference>
<dbReference type="GO" id="GO:0016853">
    <property type="term" value="F:isomerase activity"/>
    <property type="evidence" value="ECO:0007669"/>
    <property type="project" value="UniProtKB-KW"/>
</dbReference>
<protein>
    <submittedName>
        <fullName evidence="3">D-tagatose 3-epimerase</fullName>
        <ecNumber evidence="3">5.3.1.-</ecNumber>
    </submittedName>
</protein>
<dbReference type="Pfam" id="PF01261">
    <property type="entry name" value="AP_endonuc_2"/>
    <property type="match status" value="1"/>
</dbReference>
<dbReference type="EMBL" id="CACRTF010000017">
    <property type="protein sequence ID" value="VYT49855.1"/>
    <property type="molecule type" value="Genomic_DNA"/>
</dbReference>
<dbReference type="PANTHER" id="PTHR43489:SF7">
    <property type="entry name" value="3-DEHYDRO-D-GULOSIDE 4-EPIMERASE-RELATED"/>
    <property type="match status" value="1"/>
</dbReference>
<accession>A0A6N2X6V7</accession>
<reference evidence="3" key="1">
    <citation type="submission" date="2019-11" db="EMBL/GenBank/DDBJ databases">
        <authorList>
            <person name="Feng L."/>
        </authorList>
    </citation>
    <scope>NUCLEOTIDE SEQUENCE</scope>
    <source>
        <strain evidence="3">CbolteaeLFYP116</strain>
    </source>
</reference>
<dbReference type="PANTHER" id="PTHR43489">
    <property type="entry name" value="ISOMERASE"/>
    <property type="match status" value="1"/>
</dbReference>
<dbReference type="RefSeq" id="WP_002575829.1">
    <property type="nucleotide sequence ID" value="NZ_BAABXO010000001.1"/>
</dbReference>
<feature type="domain" description="Xylose isomerase-like TIM barrel" evidence="2">
    <location>
        <begin position="33"/>
        <end position="270"/>
    </location>
</feature>
<dbReference type="InterPro" id="IPR036237">
    <property type="entry name" value="Xyl_isomerase-like_sf"/>
</dbReference>
<dbReference type="EC" id="5.3.1.-" evidence="3"/>
<organism evidence="3">
    <name type="scientific">Enterocloster bolteae</name>
    <dbReference type="NCBI Taxonomy" id="208479"/>
    <lineage>
        <taxon>Bacteria</taxon>
        <taxon>Bacillati</taxon>
        <taxon>Bacillota</taxon>
        <taxon>Clostridia</taxon>
        <taxon>Lachnospirales</taxon>
        <taxon>Lachnospiraceae</taxon>
        <taxon>Enterocloster</taxon>
    </lineage>
</organism>